<proteinExistence type="predicted"/>
<evidence type="ECO:0000313" key="1">
    <source>
        <dbReference type="EMBL" id="AFL90302.1"/>
    </source>
</evidence>
<evidence type="ECO:0000313" key="2">
    <source>
        <dbReference type="Proteomes" id="UP000006056"/>
    </source>
</evidence>
<dbReference type="EMBL" id="CP003379">
    <property type="protein sequence ID" value="AFL90302.1"/>
    <property type="molecule type" value="Genomic_DNA"/>
</dbReference>
<dbReference type="RefSeq" id="WP_014787562.1">
    <property type="nucleotide sequence ID" value="NC_018014.1"/>
</dbReference>
<organism evidence="1 2">
    <name type="scientific">Terriglobus roseus (strain DSM 18391 / NRRL B-41598 / KBS 63)</name>
    <dbReference type="NCBI Taxonomy" id="926566"/>
    <lineage>
        <taxon>Bacteria</taxon>
        <taxon>Pseudomonadati</taxon>
        <taxon>Acidobacteriota</taxon>
        <taxon>Terriglobia</taxon>
        <taxon>Terriglobales</taxon>
        <taxon>Acidobacteriaceae</taxon>
        <taxon>Terriglobus</taxon>
    </lineage>
</organism>
<dbReference type="Proteomes" id="UP000006056">
    <property type="component" value="Chromosome"/>
</dbReference>
<dbReference type="HOGENOM" id="CLU_1224254_0_0_0"/>
<protein>
    <submittedName>
        <fullName evidence="1">Uncharacterized protein</fullName>
    </submittedName>
</protein>
<gene>
    <name evidence="1" type="ordered locus">Terro_4095</name>
</gene>
<name>I3ZM34_TERRK</name>
<dbReference type="KEGG" id="trs:Terro_4095"/>
<accession>I3ZM34</accession>
<sequence length="226" mass="25044">MHRVLLLILLTGSIRAQSAPDAMELLQRAKSFGENTRSWRAEAVQTMQVSGPGLKLASTDIHIKLAAEGPLKMSRVNSGDDRTTMVCDGTQQFYSGDGGLSYYLNETGGQCSFPLMSFYEPSLMNFIVPSSNQASLFVVGDDYVHLADSERRCVVVRIVLEQAVRTMCIDPIRPVILRDVVEIENKANGFRSSTTTTFLSFEDHPNFTPDTFRITIPAAGYRAQRP</sequence>
<dbReference type="AlphaFoldDB" id="I3ZM34"/>
<keyword evidence="2" id="KW-1185">Reference proteome</keyword>
<reference evidence="1 2" key="1">
    <citation type="submission" date="2012-06" db="EMBL/GenBank/DDBJ databases">
        <title>Complete genome of Terriglobus roseus DSM 18391.</title>
        <authorList>
            <consortium name="US DOE Joint Genome Institute (JGI-PGF)"/>
            <person name="Lucas S."/>
            <person name="Copeland A."/>
            <person name="Lapidus A."/>
            <person name="Glavina del Rio T."/>
            <person name="Dalin E."/>
            <person name="Tice H."/>
            <person name="Bruce D."/>
            <person name="Goodwin L."/>
            <person name="Pitluck S."/>
            <person name="Peters L."/>
            <person name="Mikhailova N."/>
            <person name="Munk A.C.C."/>
            <person name="Kyrpides N."/>
            <person name="Mavromatis K."/>
            <person name="Ivanova N."/>
            <person name="Brettin T."/>
            <person name="Detter J.C."/>
            <person name="Han C."/>
            <person name="Larimer F."/>
            <person name="Land M."/>
            <person name="Hauser L."/>
            <person name="Markowitz V."/>
            <person name="Cheng J.-F."/>
            <person name="Hugenholtz P."/>
            <person name="Woyke T."/>
            <person name="Wu D."/>
            <person name="Brambilla E."/>
            <person name="Klenk H.-P."/>
            <person name="Eisen J.A."/>
        </authorList>
    </citation>
    <scope>NUCLEOTIDE SEQUENCE [LARGE SCALE GENOMIC DNA]</scope>
    <source>
        <strain evidence="2">DSM 18391 / NRRL B-41598 / KBS 63</strain>
    </source>
</reference>